<keyword evidence="5" id="KW-0448">Lipopolysaccharide biosynthesis</keyword>
<evidence type="ECO:0000256" key="1">
    <source>
        <dbReference type="ARBA" id="ARBA00022475"/>
    </source>
</evidence>
<dbReference type="InterPro" id="IPR050256">
    <property type="entry name" value="Glycosyltransferase_2"/>
</dbReference>
<evidence type="ECO:0000313" key="10">
    <source>
        <dbReference type="EMBL" id="MUV13726.1"/>
    </source>
</evidence>
<keyword evidence="7 8" id="KW-0472">Membrane</keyword>
<evidence type="ECO:0000256" key="4">
    <source>
        <dbReference type="ARBA" id="ARBA00022692"/>
    </source>
</evidence>
<dbReference type="InterPro" id="IPR001173">
    <property type="entry name" value="Glyco_trans_2-like"/>
</dbReference>
<dbReference type="AlphaFoldDB" id="A0A7C9M2E6"/>
<dbReference type="GO" id="GO:0099621">
    <property type="term" value="F:undecaprenyl-phosphate 4-deoxy-4-formamido-L-arabinose transferase activity"/>
    <property type="evidence" value="ECO:0007669"/>
    <property type="project" value="TreeGrafter"/>
</dbReference>
<dbReference type="Proteomes" id="UP000479692">
    <property type="component" value="Unassembled WGS sequence"/>
</dbReference>
<dbReference type="GO" id="GO:0009103">
    <property type="term" value="P:lipopolysaccharide biosynthetic process"/>
    <property type="evidence" value="ECO:0007669"/>
    <property type="project" value="UniProtKB-KW"/>
</dbReference>
<dbReference type="GO" id="GO:0005886">
    <property type="term" value="C:plasma membrane"/>
    <property type="evidence" value="ECO:0007669"/>
    <property type="project" value="TreeGrafter"/>
</dbReference>
<dbReference type="SUPFAM" id="SSF53448">
    <property type="entry name" value="Nucleotide-diphospho-sugar transferases"/>
    <property type="match status" value="1"/>
</dbReference>
<comment type="caution">
    <text evidence="10">The sequence shown here is derived from an EMBL/GenBank/DDBJ whole genome shotgun (WGS) entry which is preliminary data.</text>
</comment>
<evidence type="ECO:0000259" key="9">
    <source>
        <dbReference type="Pfam" id="PF00535"/>
    </source>
</evidence>
<organism evidence="10 11">
    <name type="scientific">Noviluteimonas gilva</name>
    <dbReference type="NCBI Taxonomy" id="2682097"/>
    <lineage>
        <taxon>Bacteria</taxon>
        <taxon>Pseudomonadati</taxon>
        <taxon>Pseudomonadota</taxon>
        <taxon>Gammaproteobacteria</taxon>
        <taxon>Lysobacterales</taxon>
        <taxon>Lysobacteraceae</taxon>
        <taxon>Noviluteimonas</taxon>
    </lineage>
</organism>
<keyword evidence="4 8" id="KW-0812">Transmembrane</keyword>
<reference evidence="10 11" key="1">
    <citation type="submission" date="2019-12" db="EMBL/GenBank/DDBJ databases">
        <authorList>
            <person name="Xu J."/>
        </authorList>
    </citation>
    <scope>NUCLEOTIDE SEQUENCE [LARGE SCALE GENOMIC DNA]</scope>
    <source>
        <strain evidence="10 11">HX-5-24</strain>
    </source>
</reference>
<keyword evidence="6 8" id="KW-1133">Transmembrane helix</keyword>
<dbReference type="EMBL" id="WOXT01000001">
    <property type="protein sequence ID" value="MUV13726.1"/>
    <property type="molecule type" value="Genomic_DNA"/>
</dbReference>
<feature type="transmembrane region" description="Helical" evidence="8">
    <location>
        <begin position="232"/>
        <end position="255"/>
    </location>
</feature>
<dbReference type="PANTHER" id="PTHR48090">
    <property type="entry name" value="UNDECAPRENYL-PHOSPHATE 4-DEOXY-4-FORMAMIDO-L-ARABINOSE TRANSFERASE-RELATED"/>
    <property type="match status" value="1"/>
</dbReference>
<evidence type="ECO:0000256" key="6">
    <source>
        <dbReference type="ARBA" id="ARBA00022989"/>
    </source>
</evidence>
<gene>
    <name evidence="10" type="ORF">GN331_05830</name>
</gene>
<dbReference type="InterPro" id="IPR029044">
    <property type="entry name" value="Nucleotide-diphossugar_trans"/>
</dbReference>
<dbReference type="Gene3D" id="3.90.550.10">
    <property type="entry name" value="Spore Coat Polysaccharide Biosynthesis Protein SpsA, Chain A"/>
    <property type="match status" value="1"/>
</dbReference>
<protein>
    <submittedName>
        <fullName evidence="10">Glycosyltransferase</fullName>
    </submittedName>
</protein>
<keyword evidence="1" id="KW-1003">Cell membrane</keyword>
<evidence type="ECO:0000256" key="8">
    <source>
        <dbReference type="SAM" id="Phobius"/>
    </source>
</evidence>
<evidence type="ECO:0000256" key="3">
    <source>
        <dbReference type="ARBA" id="ARBA00022679"/>
    </source>
</evidence>
<dbReference type="PANTHER" id="PTHR48090:SF3">
    <property type="entry name" value="UNDECAPRENYL-PHOSPHATE 4-DEOXY-4-FORMAMIDO-L-ARABINOSE TRANSFERASE"/>
    <property type="match status" value="1"/>
</dbReference>
<accession>A0A7C9M2E6</accession>
<dbReference type="RefSeq" id="WP_156640903.1">
    <property type="nucleotide sequence ID" value="NZ_WOXT01000001.1"/>
</dbReference>
<proteinExistence type="predicted"/>
<keyword evidence="11" id="KW-1185">Reference proteome</keyword>
<evidence type="ECO:0000256" key="5">
    <source>
        <dbReference type="ARBA" id="ARBA00022985"/>
    </source>
</evidence>
<evidence type="ECO:0000256" key="2">
    <source>
        <dbReference type="ARBA" id="ARBA00022676"/>
    </source>
</evidence>
<dbReference type="CDD" id="cd04187">
    <property type="entry name" value="DPM1_like_bac"/>
    <property type="match status" value="1"/>
</dbReference>
<name>A0A7C9M2E6_9GAMM</name>
<feature type="transmembrane region" description="Helical" evidence="8">
    <location>
        <begin position="267"/>
        <end position="288"/>
    </location>
</feature>
<evidence type="ECO:0000313" key="11">
    <source>
        <dbReference type="Proteomes" id="UP000479692"/>
    </source>
</evidence>
<keyword evidence="3 10" id="KW-0808">Transferase</keyword>
<keyword evidence="2" id="KW-0328">Glycosyltransferase</keyword>
<evidence type="ECO:0000256" key="7">
    <source>
        <dbReference type="ARBA" id="ARBA00023136"/>
    </source>
</evidence>
<sequence>MVETPIALSVVIPVYGSARILPELARRLEAALAPRYGLDGFEAVLVHDSGPDDAWQVIESLAAQHPWLGGVDLRMNAGQHNAVMAGLAHARGAIVVTMDDDLQHSPDDIATLVAKIEGGADVCYANFARREHAAWKVLGSRFNDWVAQRLLKKPKGLYLSPFRAMRSEIRDEVLRYDGPFVYVDGLILQATRNIATVEVEHHARGDGRSGYSFTKLVSLWSQMATSFSVVPLRFVSLVGALSSVFGFLMAGVVVVSKLLHPEWTVGWASLIVTVLILGGIQLLSLGAIGEYVGRVLLTLNGKPQYVVRKTVGRLSARKGG</sequence>
<feature type="domain" description="Glycosyltransferase 2-like" evidence="9">
    <location>
        <begin position="9"/>
        <end position="139"/>
    </location>
</feature>
<dbReference type="Pfam" id="PF00535">
    <property type="entry name" value="Glycos_transf_2"/>
    <property type="match status" value="1"/>
</dbReference>